<protein>
    <recommendedName>
        <fullName evidence="3">YolD-like protein</fullName>
    </recommendedName>
</protein>
<dbReference type="PANTHER" id="PTHR40051:SF1">
    <property type="entry name" value="YOLD-LIKE FAMILY PROTEIN"/>
    <property type="match status" value="1"/>
</dbReference>
<dbReference type="Pfam" id="PF08863">
    <property type="entry name" value="YolD"/>
    <property type="match status" value="1"/>
</dbReference>
<proteinExistence type="predicted"/>
<evidence type="ECO:0008006" key="3">
    <source>
        <dbReference type="Google" id="ProtNLM"/>
    </source>
</evidence>
<dbReference type="PANTHER" id="PTHR40051">
    <property type="entry name" value="IG HYPOTHETICAL 15966"/>
    <property type="match status" value="1"/>
</dbReference>
<organism evidence="1 2">
    <name type="scientific">Niallia circulans</name>
    <name type="common">Bacillus circulans</name>
    <dbReference type="NCBI Taxonomy" id="1397"/>
    <lineage>
        <taxon>Bacteria</taxon>
        <taxon>Bacillati</taxon>
        <taxon>Bacillota</taxon>
        <taxon>Bacilli</taxon>
        <taxon>Bacillales</taxon>
        <taxon>Bacillaceae</taxon>
        <taxon>Niallia</taxon>
    </lineage>
</organism>
<sequence>MASKLTKGANLRWESSRMMLPEHVEQFNQYNKSKTKITKPIVDEQKLEEINNVLQIAIEDYTPVCIEVFKHGEVQEFRCYINKFDNITKKLHITNEEGKMRLDLEKVVDINLS</sequence>
<dbReference type="EMBL" id="NPBQ01000014">
    <property type="protein sequence ID" value="PAD84951.1"/>
    <property type="molecule type" value="Genomic_DNA"/>
</dbReference>
<evidence type="ECO:0000313" key="2">
    <source>
        <dbReference type="Proteomes" id="UP000216961"/>
    </source>
</evidence>
<gene>
    <name evidence="1" type="ORF">CHH57_01900</name>
</gene>
<comment type="caution">
    <text evidence="1">The sequence shown here is derived from an EMBL/GenBank/DDBJ whole genome shotgun (WGS) entry which is preliminary data.</text>
</comment>
<reference evidence="1 2" key="1">
    <citation type="submission" date="2017-07" db="EMBL/GenBank/DDBJ databases">
        <title>Isolation and whole genome analysis of endospore-forming bacteria from heroin.</title>
        <authorList>
            <person name="Kalinowski J."/>
            <person name="Ahrens B."/>
            <person name="Al-Dilaimi A."/>
            <person name="Winkler A."/>
            <person name="Wibberg D."/>
            <person name="Schleenbecker U."/>
            <person name="Ruckert C."/>
            <person name="Wolfel R."/>
            <person name="Grass G."/>
        </authorList>
    </citation>
    <scope>NUCLEOTIDE SEQUENCE [LARGE SCALE GENOMIC DNA]</scope>
    <source>
        <strain evidence="1 2">7521-2</strain>
    </source>
</reference>
<dbReference type="RefSeq" id="WP_095328635.1">
    <property type="nucleotide sequence ID" value="NZ_NPBQ01000014.1"/>
</dbReference>
<name>A0AA91Z2X0_NIACI</name>
<dbReference type="InterPro" id="IPR014962">
    <property type="entry name" value="YolD"/>
</dbReference>
<dbReference type="Proteomes" id="UP000216961">
    <property type="component" value="Unassembled WGS sequence"/>
</dbReference>
<evidence type="ECO:0000313" key="1">
    <source>
        <dbReference type="EMBL" id="PAD84951.1"/>
    </source>
</evidence>
<dbReference type="AlphaFoldDB" id="A0AA91Z2X0"/>
<accession>A0AA91Z2X0</accession>